<dbReference type="Proteomes" id="UP000650524">
    <property type="component" value="Unassembled WGS sequence"/>
</dbReference>
<dbReference type="Pfam" id="PF00753">
    <property type="entry name" value="Lactamase_B"/>
    <property type="match status" value="1"/>
</dbReference>
<organism evidence="2 3">
    <name type="scientific">Candidatus Desulfacyla euxinica</name>
    <dbReference type="NCBI Taxonomy" id="2841693"/>
    <lineage>
        <taxon>Bacteria</taxon>
        <taxon>Deltaproteobacteria</taxon>
        <taxon>Candidatus Desulfacyla</taxon>
    </lineage>
</organism>
<comment type="caution">
    <text evidence="2">The sequence shown here is derived from an EMBL/GenBank/DDBJ whole genome shotgun (WGS) entry which is preliminary data.</text>
</comment>
<name>A0A8J6T9C4_9DELT</name>
<gene>
    <name evidence="2" type="ORF">H8E19_11835</name>
</gene>
<dbReference type="InterPro" id="IPR036866">
    <property type="entry name" value="RibonucZ/Hydroxyglut_hydro"/>
</dbReference>
<dbReference type="SUPFAM" id="SSF56281">
    <property type="entry name" value="Metallo-hydrolase/oxidoreductase"/>
    <property type="match status" value="1"/>
</dbReference>
<evidence type="ECO:0000313" key="3">
    <source>
        <dbReference type="Proteomes" id="UP000650524"/>
    </source>
</evidence>
<evidence type="ECO:0000259" key="1">
    <source>
        <dbReference type="SMART" id="SM00849"/>
    </source>
</evidence>
<sequence>MTEMAKETHFGPVLFIPGENRGRYPNCHSIYIEGDKVLIDPASDRERLIQLRKDPGIEAVWLTHWHEDHFMHLDLFDDIPLLISEQDAPPLSDLEIFMDAYGMGDNHAREYWRPVLEQAFHFKPRRPKHFLRVGDVIHLKSGTVEVIGTPGHTPGHVSFFFPGPEVLLLGDYDLTKFGPWYGDLNSSIRETINSVERLRKVPARIWLASHETGIFEEEPGTIWDEYLSVIAEREGKLIDLLKTPRTLEQIVAACIVYGRPREPKMFFELGERGHMKKHLEKLMKEGLVVKDGDYYITSQ</sequence>
<dbReference type="InterPro" id="IPR001279">
    <property type="entry name" value="Metallo-B-lactamas"/>
</dbReference>
<dbReference type="PANTHER" id="PTHR42951:SF4">
    <property type="entry name" value="ACYL-COENZYME A THIOESTERASE MBLAC2"/>
    <property type="match status" value="1"/>
</dbReference>
<accession>A0A8J6T9C4</accession>
<dbReference type="AlphaFoldDB" id="A0A8J6T9C4"/>
<dbReference type="CDD" id="cd06262">
    <property type="entry name" value="metallo-hydrolase-like_MBL-fold"/>
    <property type="match status" value="1"/>
</dbReference>
<feature type="domain" description="Metallo-beta-lactamase" evidence="1">
    <location>
        <begin position="26"/>
        <end position="210"/>
    </location>
</feature>
<dbReference type="SMART" id="SM00849">
    <property type="entry name" value="Lactamase_B"/>
    <property type="match status" value="1"/>
</dbReference>
<dbReference type="EMBL" id="JACNJD010000254">
    <property type="protein sequence ID" value="MBC8178086.1"/>
    <property type="molecule type" value="Genomic_DNA"/>
</dbReference>
<proteinExistence type="predicted"/>
<dbReference type="PANTHER" id="PTHR42951">
    <property type="entry name" value="METALLO-BETA-LACTAMASE DOMAIN-CONTAINING"/>
    <property type="match status" value="1"/>
</dbReference>
<dbReference type="InterPro" id="IPR050855">
    <property type="entry name" value="NDM-1-like"/>
</dbReference>
<protein>
    <submittedName>
        <fullName evidence="2">MBL fold metallo-hydrolase</fullName>
    </submittedName>
</protein>
<reference evidence="2 3" key="1">
    <citation type="submission" date="2020-08" db="EMBL/GenBank/DDBJ databases">
        <title>Bridging the membrane lipid divide: bacteria of the FCB group superphylum have the potential to synthesize archaeal ether lipids.</title>
        <authorList>
            <person name="Villanueva L."/>
            <person name="Von Meijenfeldt F.A.B."/>
            <person name="Westbye A.B."/>
            <person name="Yadav S."/>
            <person name="Hopmans E.C."/>
            <person name="Dutilh B.E."/>
            <person name="Sinninghe Damste J.S."/>
        </authorList>
    </citation>
    <scope>NUCLEOTIDE SEQUENCE [LARGE SCALE GENOMIC DNA]</scope>
    <source>
        <strain evidence="2">NIOZ-UU27</strain>
    </source>
</reference>
<evidence type="ECO:0000313" key="2">
    <source>
        <dbReference type="EMBL" id="MBC8178086.1"/>
    </source>
</evidence>
<dbReference type="Gene3D" id="3.60.15.10">
    <property type="entry name" value="Ribonuclease Z/Hydroxyacylglutathione hydrolase-like"/>
    <property type="match status" value="1"/>
</dbReference>